<proteinExistence type="predicted"/>
<accession>A0A241PY26</accession>
<keyword evidence="3" id="KW-0614">Plasmid</keyword>
<dbReference type="GO" id="GO:0006355">
    <property type="term" value="P:regulation of DNA-templated transcription"/>
    <property type="evidence" value="ECO:0007669"/>
    <property type="project" value="InterPro"/>
</dbReference>
<dbReference type="AlphaFoldDB" id="A0A241PY26"/>
<dbReference type="EMBL" id="CP022118">
    <property type="protein sequence ID" value="ASG19173.1"/>
    <property type="molecule type" value="Genomic_DNA"/>
</dbReference>
<dbReference type="InterPro" id="IPR000792">
    <property type="entry name" value="Tscrpt_reg_LuxR_C"/>
</dbReference>
<dbReference type="Pfam" id="PF00196">
    <property type="entry name" value="GerE"/>
    <property type="match status" value="1"/>
</dbReference>
<evidence type="ECO:0000256" key="1">
    <source>
        <dbReference type="ARBA" id="ARBA00023125"/>
    </source>
</evidence>
<geneLocation type="plasmid" evidence="3">
    <name>unnamed1</name>
</geneLocation>
<dbReference type="InterPro" id="IPR016032">
    <property type="entry name" value="Sig_transdc_resp-reg_C-effctor"/>
</dbReference>
<feature type="domain" description="HTH luxR-type" evidence="2">
    <location>
        <begin position="91"/>
        <end position="148"/>
    </location>
</feature>
<dbReference type="Gene3D" id="1.10.10.10">
    <property type="entry name" value="Winged helix-like DNA-binding domain superfamily/Winged helix DNA-binding domain"/>
    <property type="match status" value="1"/>
</dbReference>
<dbReference type="GO" id="GO:0003677">
    <property type="term" value="F:DNA binding"/>
    <property type="evidence" value="ECO:0007669"/>
    <property type="project" value="UniProtKB-KW"/>
</dbReference>
<dbReference type="RefSeq" id="WP_088731522.1">
    <property type="nucleotide sequence ID" value="NZ_CP022118.1"/>
</dbReference>
<dbReference type="SUPFAM" id="SSF46894">
    <property type="entry name" value="C-terminal effector domain of the bipartite response regulators"/>
    <property type="match status" value="1"/>
</dbReference>
<evidence type="ECO:0000313" key="3">
    <source>
        <dbReference type="EMBL" id="ASG19173.1"/>
    </source>
</evidence>
<dbReference type="SMART" id="SM00421">
    <property type="entry name" value="HTH_LUXR"/>
    <property type="match status" value="1"/>
</dbReference>
<dbReference type="Proteomes" id="UP000197157">
    <property type="component" value="Plasmid unnamed1"/>
</dbReference>
<evidence type="ECO:0000259" key="2">
    <source>
        <dbReference type="SMART" id="SM00421"/>
    </source>
</evidence>
<reference evidence="3 4" key="1">
    <citation type="submission" date="2017-06" db="EMBL/GenBank/DDBJ databases">
        <title>Salmonella reference genomes for public health.</title>
        <authorList>
            <person name="Robertson J."/>
            <person name="Yoshida C."/>
            <person name="Gurnik S."/>
            <person name="Nash J."/>
        </authorList>
    </citation>
    <scope>NUCLEOTIDE SEQUENCE [LARGE SCALE GENOMIC DNA]</scope>
    <source>
        <strain evidence="3 4">S-1643</strain>
        <plasmid evidence="4">Plasmid unnamed1</plasmid>
    </source>
</reference>
<sequence length="162" mass="18957">MILVSNDRFFVNGIQLLASEYKSLNDPELMILDFSPFIYIINAKWYYRQRFESPLTALQYCNKFLYLKSIKLNTFLKVANANKKKNNVFLLRNITTTELTIIKSICNGVAQNVIAGQLSRSIKTINAHKMRALYKLGVDDIRTFYHLLNLWECLWPKLRPTD</sequence>
<dbReference type="InterPro" id="IPR036388">
    <property type="entry name" value="WH-like_DNA-bd_sf"/>
</dbReference>
<keyword evidence="1" id="KW-0238">DNA-binding</keyword>
<name>A0A241PY26_SALET</name>
<dbReference type="PRINTS" id="PR00038">
    <property type="entry name" value="HTHLUXR"/>
</dbReference>
<evidence type="ECO:0000313" key="4">
    <source>
        <dbReference type="Proteomes" id="UP000197157"/>
    </source>
</evidence>
<organism evidence="3 4">
    <name type="scientific">Salmonella enterica subsp. enterica serovar Macclesfield str. S-1643</name>
    <dbReference type="NCBI Taxonomy" id="1242107"/>
    <lineage>
        <taxon>Bacteria</taxon>
        <taxon>Pseudomonadati</taxon>
        <taxon>Pseudomonadota</taxon>
        <taxon>Gammaproteobacteria</taxon>
        <taxon>Enterobacterales</taxon>
        <taxon>Enterobacteriaceae</taxon>
        <taxon>Salmonella</taxon>
    </lineage>
</organism>
<protein>
    <recommendedName>
        <fullName evidence="2">HTH luxR-type domain-containing protein</fullName>
    </recommendedName>
</protein>
<gene>
    <name evidence="3" type="ORF">LFZ25_25485</name>
</gene>